<dbReference type="InParanoid" id="A0A068UDZ7"/>
<gene>
    <name evidence="1" type="ORF">GSCOC_T00023725001</name>
</gene>
<organism evidence="1 2">
    <name type="scientific">Coffea canephora</name>
    <name type="common">Robusta coffee</name>
    <dbReference type="NCBI Taxonomy" id="49390"/>
    <lineage>
        <taxon>Eukaryota</taxon>
        <taxon>Viridiplantae</taxon>
        <taxon>Streptophyta</taxon>
        <taxon>Embryophyta</taxon>
        <taxon>Tracheophyta</taxon>
        <taxon>Spermatophyta</taxon>
        <taxon>Magnoliopsida</taxon>
        <taxon>eudicotyledons</taxon>
        <taxon>Gunneridae</taxon>
        <taxon>Pentapetalae</taxon>
        <taxon>asterids</taxon>
        <taxon>lamiids</taxon>
        <taxon>Gentianales</taxon>
        <taxon>Rubiaceae</taxon>
        <taxon>Ixoroideae</taxon>
        <taxon>Gardenieae complex</taxon>
        <taxon>Bertiereae - Coffeeae clade</taxon>
        <taxon>Coffeeae</taxon>
        <taxon>Coffea</taxon>
    </lineage>
</organism>
<dbReference type="EMBL" id="HG739106">
    <property type="protein sequence ID" value="CDP06765.1"/>
    <property type="molecule type" value="Genomic_DNA"/>
</dbReference>
<dbReference type="AlphaFoldDB" id="A0A068UDZ7"/>
<name>A0A068UDZ7_COFCA</name>
<evidence type="ECO:0000313" key="2">
    <source>
        <dbReference type="Proteomes" id="UP000295252"/>
    </source>
</evidence>
<proteinExistence type="predicted"/>
<reference evidence="2" key="1">
    <citation type="journal article" date="2014" name="Science">
        <title>The coffee genome provides insight into the convergent evolution of caffeine biosynthesis.</title>
        <authorList>
            <person name="Denoeud F."/>
            <person name="Carretero-Paulet L."/>
            <person name="Dereeper A."/>
            <person name="Droc G."/>
            <person name="Guyot R."/>
            <person name="Pietrella M."/>
            <person name="Zheng C."/>
            <person name="Alberti A."/>
            <person name="Anthony F."/>
            <person name="Aprea G."/>
            <person name="Aury J.M."/>
            <person name="Bento P."/>
            <person name="Bernard M."/>
            <person name="Bocs S."/>
            <person name="Campa C."/>
            <person name="Cenci A."/>
            <person name="Combes M.C."/>
            <person name="Crouzillat D."/>
            <person name="Da Silva C."/>
            <person name="Daddiego L."/>
            <person name="De Bellis F."/>
            <person name="Dussert S."/>
            <person name="Garsmeur O."/>
            <person name="Gayraud T."/>
            <person name="Guignon V."/>
            <person name="Jahn K."/>
            <person name="Jamilloux V."/>
            <person name="Joet T."/>
            <person name="Labadie K."/>
            <person name="Lan T."/>
            <person name="Leclercq J."/>
            <person name="Lepelley M."/>
            <person name="Leroy T."/>
            <person name="Li L.T."/>
            <person name="Librado P."/>
            <person name="Lopez L."/>
            <person name="Munoz A."/>
            <person name="Noel B."/>
            <person name="Pallavicini A."/>
            <person name="Perrotta G."/>
            <person name="Poncet V."/>
            <person name="Pot D."/>
            <person name="Priyono X."/>
            <person name="Rigoreau M."/>
            <person name="Rouard M."/>
            <person name="Rozas J."/>
            <person name="Tranchant-Dubreuil C."/>
            <person name="VanBuren R."/>
            <person name="Zhang Q."/>
            <person name="Andrade A.C."/>
            <person name="Argout X."/>
            <person name="Bertrand B."/>
            <person name="de Kochko A."/>
            <person name="Graziosi G."/>
            <person name="Henry R.J."/>
            <person name="Jayarama X."/>
            <person name="Ming R."/>
            <person name="Nagai C."/>
            <person name="Rounsley S."/>
            <person name="Sankoff D."/>
            <person name="Giuliano G."/>
            <person name="Albert V.A."/>
            <person name="Wincker P."/>
            <person name="Lashermes P."/>
        </authorList>
    </citation>
    <scope>NUCLEOTIDE SEQUENCE [LARGE SCALE GENOMIC DNA]</scope>
    <source>
        <strain evidence="2">cv. DH200-94</strain>
    </source>
</reference>
<protein>
    <submittedName>
        <fullName evidence="1">Uncharacterized protein</fullName>
    </submittedName>
</protein>
<dbReference type="Proteomes" id="UP000295252">
    <property type="component" value="Chromosome VIII"/>
</dbReference>
<evidence type="ECO:0000313" key="1">
    <source>
        <dbReference type="EMBL" id="CDP06765.1"/>
    </source>
</evidence>
<accession>A0A068UDZ7</accession>
<sequence>MCLFSCAAAKCVFTQDQNVVSGLESKHKLIWD</sequence>
<dbReference type="Gramene" id="CDP06765">
    <property type="protein sequence ID" value="CDP06765"/>
    <property type="gene ID" value="GSCOC_T00023725001"/>
</dbReference>
<keyword evidence="2" id="KW-1185">Reference proteome</keyword>